<sequence>MVRPALIVGSALSVWKDVEGALAMGEFAEVVTCNDTIPNWPGECVVVTFHPEKLIAWLEARDRRNFPKPAALYVKSEWREKQPPNVVREIEALDIIETDYRFPGQTHSGSSGLFCTKVALVNRGHERALCCGVPMSPDAMHIVRQRRWGGAATMQAGWQEAYPVIKDSVRSMSGWTAQLLGKPTPDWLLG</sequence>
<name>A0A4R2C0T4_SHIGR</name>
<dbReference type="EMBL" id="SLVX01000043">
    <property type="protein sequence ID" value="TCN32982.1"/>
    <property type="molecule type" value="Genomic_DNA"/>
</dbReference>
<proteinExistence type="predicted"/>
<gene>
    <name evidence="1" type="ORF">EV665_14325</name>
</gene>
<evidence type="ECO:0000313" key="1">
    <source>
        <dbReference type="EMBL" id="TCN32982.1"/>
    </source>
</evidence>
<dbReference type="RefSeq" id="WP_133037001.1">
    <property type="nucleotide sequence ID" value="NZ_BAABEI010000012.1"/>
</dbReference>
<dbReference type="AlphaFoldDB" id="A0A4R2C0T4"/>
<reference evidence="1 2" key="1">
    <citation type="submission" date="2019-03" db="EMBL/GenBank/DDBJ databases">
        <title>Genomic Encyclopedia of Type Strains, Phase IV (KMG-IV): sequencing the most valuable type-strain genomes for metagenomic binning, comparative biology and taxonomic classification.</title>
        <authorList>
            <person name="Goeker M."/>
        </authorList>
    </citation>
    <scope>NUCLEOTIDE SEQUENCE [LARGE SCALE GENOMIC DNA]</scope>
    <source>
        <strain evidence="1 2">DSM 18401</strain>
    </source>
</reference>
<protein>
    <submittedName>
        <fullName evidence="1">Uncharacterized protein</fullName>
    </submittedName>
</protein>
<evidence type="ECO:0000313" key="2">
    <source>
        <dbReference type="Proteomes" id="UP000295351"/>
    </source>
</evidence>
<keyword evidence="2" id="KW-1185">Reference proteome</keyword>
<organism evidence="1 2">
    <name type="scientific">Shinella granuli</name>
    <dbReference type="NCBI Taxonomy" id="323621"/>
    <lineage>
        <taxon>Bacteria</taxon>
        <taxon>Pseudomonadati</taxon>
        <taxon>Pseudomonadota</taxon>
        <taxon>Alphaproteobacteria</taxon>
        <taxon>Hyphomicrobiales</taxon>
        <taxon>Rhizobiaceae</taxon>
        <taxon>Shinella</taxon>
    </lineage>
</organism>
<comment type="caution">
    <text evidence="1">The sequence shown here is derived from an EMBL/GenBank/DDBJ whole genome shotgun (WGS) entry which is preliminary data.</text>
</comment>
<accession>A0A4R2C0T4</accession>
<dbReference type="Proteomes" id="UP000295351">
    <property type="component" value="Unassembled WGS sequence"/>
</dbReference>